<protein>
    <recommendedName>
        <fullName evidence="4">Kinase</fullName>
        <ecNumber evidence="4">2.7.-.-</ecNumber>
    </recommendedName>
</protein>
<feature type="compositionally biased region" description="Low complexity" evidence="5">
    <location>
        <begin position="353"/>
        <end position="363"/>
    </location>
</feature>
<proteinExistence type="inferred from homology"/>
<dbReference type="GO" id="GO:0032958">
    <property type="term" value="P:inositol phosphate biosynthetic process"/>
    <property type="evidence" value="ECO:0007669"/>
    <property type="project" value="InterPro"/>
</dbReference>
<dbReference type="Pfam" id="PF03770">
    <property type="entry name" value="IPK"/>
    <property type="match status" value="1"/>
</dbReference>
<dbReference type="GO" id="GO:0000824">
    <property type="term" value="F:inositol-1,4,5,6-tetrakisphosphate 3-kinase activity"/>
    <property type="evidence" value="ECO:0007669"/>
    <property type="project" value="TreeGrafter"/>
</dbReference>
<evidence type="ECO:0000313" key="7">
    <source>
        <dbReference type="Proteomes" id="UP000317494"/>
    </source>
</evidence>
<evidence type="ECO:0000256" key="4">
    <source>
        <dbReference type="RuleBase" id="RU363090"/>
    </source>
</evidence>
<dbReference type="GO" id="GO:0005634">
    <property type="term" value="C:nucleus"/>
    <property type="evidence" value="ECO:0007669"/>
    <property type="project" value="TreeGrafter"/>
</dbReference>
<feature type="compositionally biased region" description="Low complexity" evidence="5">
    <location>
        <begin position="272"/>
        <end position="288"/>
    </location>
</feature>
<feature type="compositionally biased region" description="Polar residues" evidence="5">
    <location>
        <begin position="329"/>
        <end position="341"/>
    </location>
</feature>
<feature type="compositionally biased region" description="Acidic residues" evidence="5">
    <location>
        <begin position="699"/>
        <end position="714"/>
    </location>
</feature>
<dbReference type="PANTHER" id="PTHR12400">
    <property type="entry name" value="INOSITOL POLYPHOSPHATE KINASE"/>
    <property type="match status" value="1"/>
</dbReference>
<sequence length="714" mass="78402">MATLECLDVAVDQLINHHHHVLQDLSLTPSSTQLLLTHHKVNDQDDDDQHHSYEYMSNDDPARASLPLTPFSNQVGGHTPVLRFSERAICKPLHHNERLFYELVESLHPELLQFVCSYLGIVNVNYTTIHGQGPDKNQEWSLEGTPVVLLEQNSHLLLDSIIIPTHNQLLLPSLTPSSPPTSPQISNTSAIPSEDSINPFRLHNRKLQQQVFREALSPKSLRSRFAQLKSTVGAMKRKHSPSALKTIDSSSSSSSSLDSATDRTQRASPVHTATAAAAATNGSANTGTDKGRTSTGSPSPILYMDNDAKSDATLHRPCQRKGHLPSGSLGANSPSSRNTIHPCNRHQLRHSPESPSSSPPLHASEPDVPPHASLQQHGRHTSPLQQVAAMNPWSLQCYINVLKSPRKIESPQQFLMLGDLTEGMERPCILDLKMGTRQHGVNASLAKARSQEKKCERSTSKKLGVRICGMQVWKTDSQSYVYLDKYAGRQINANNFKSSLLSFLDSGDTYLIGFIPQLVSKLTTLYNIISHLPQYRFYASSLLLIYDGAWLGANDGKVNSLLEPATRSGSRRLLPPRPHQVDVRMIDFAHFVAKAHMLASEEDTGPLAPGWSRVAFPPSTKGPDNGYLLGLCSLIHYLQEILVDFRDGSNDVAHHVKNQSSSASIGAILGVDSSRGSGDNTTETPLLGRVSERVGGEREENEDIPSLEVEEGII</sequence>
<evidence type="ECO:0000256" key="5">
    <source>
        <dbReference type="SAM" id="MobiDB-lite"/>
    </source>
</evidence>
<dbReference type="PANTHER" id="PTHR12400:SF21">
    <property type="entry name" value="KINASE"/>
    <property type="match status" value="1"/>
</dbReference>
<comment type="caution">
    <text evidence="6">The sequence shown here is derived from an EMBL/GenBank/DDBJ whole genome shotgun (WGS) entry which is preliminary data.</text>
</comment>
<dbReference type="InterPro" id="IPR038286">
    <property type="entry name" value="IPK_sf"/>
</dbReference>
<feature type="region of interest" description="Disordered" evidence="5">
    <location>
        <begin position="173"/>
        <end position="197"/>
    </location>
</feature>
<dbReference type="EC" id="2.7.-.-" evidence="4"/>
<dbReference type="GO" id="GO:0046854">
    <property type="term" value="P:phosphatidylinositol phosphate biosynthetic process"/>
    <property type="evidence" value="ECO:0007669"/>
    <property type="project" value="TreeGrafter"/>
</dbReference>
<name>A0A507D6A2_9FUNG</name>
<dbReference type="InterPro" id="IPR005522">
    <property type="entry name" value="IPK"/>
</dbReference>
<keyword evidence="3 4" id="KW-0418">Kinase</keyword>
<dbReference type="STRING" id="286115.A0A507D6A2"/>
<evidence type="ECO:0000256" key="2">
    <source>
        <dbReference type="ARBA" id="ARBA00022679"/>
    </source>
</evidence>
<dbReference type="AlphaFoldDB" id="A0A507D6A2"/>
<feature type="region of interest" description="Disordered" evidence="5">
    <location>
        <begin position="232"/>
        <end position="382"/>
    </location>
</feature>
<dbReference type="Gene3D" id="3.30.470.160">
    <property type="entry name" value="Inositol polyphosphate kinase"/>
    <property type="match status" value="1"/>
</dbReference>
<keyword evidence="7" id="KW-1185">Reference proteome</keyword>
<dbReference type="GO" id="GO:0005737">
    <property type="term" value="C:cytoplasm"/>
    <property type="evidence" value="ECO:0007669"/>
    <property type="project" value="TreeGrafter"/>
</dbReference>
<organism evidence="6 7">
    <name type="scientific">Synchytrium endobioticum</name>
    <dbReference type="NCBI Taxonomy" id="286115"/>
    <lineage>
        <taxon>Eukaryota</taxon>
        <taxon>Fungi</taxon>
        <taxon>Fungi incertae sedis</taxon>
        <taxon>Chytridiomycota</taxon>
        <taxon>Chytridiomycota incertae sedis</taxon>
        <taxon>Chytridiomycetes</taxon>
        <taxon>Synchytriales</taxon>
        <taxon>Synchytriaceae</taxon>
        <taxon>Synchytrium</taxon>
    </lineage>
</organism>
<dbReference type="SUPFAM" id="SSF56104">
    <property type="entry name" value="SAICAR synthase-like"/>
    <property type="match status" value="1"/>
</dbReference>
<feature type="region of interest" description="Disordered" evidence="5">
    <location>
        <begin position="694"/>
        <end position="714"/>
    </location>
</feature>
<dbReference type="GO" id="GO:0008440">
    <property type="term" value="F:inositol-1,4,5-trisphosphate 3-kinase activity"/>
    <property type="evidence" value="ECO:0007669"/>
    <property type="project" value="TreeGrafter"/>
</dbReference>
<accession>A0A507D6A2</accession>
<keyword evidence="2 4" id="KW-0808">Transferase</keyword>
<evidence type="ECO:0000256" key="1">
    <source>
        <dbReference type="ARBA" id="ARBA00007374"/>
    </source>
</evidence>
<dbReference type="EMBL" id="QEAN01000122">
    <property type="protein sequence ID" value="TPX47129.1"/>
    <property type="molecule type" value="Genomic_DNA"/>
</dbReference>
<dbReference type="VEuPathDB" id="FungiDB:SeMB42_g03445"/>
<evidence type="ECO:0000256" key="3">
    <source>
        <dbReference type="ARBA" id="ARBA00022777"/>
    </source>
</evidence>
<reference evidence="6 7" key="1">
    <citation type="journal article" date="2019" name="Sci. Rep.">
        <title>Comparative genomics of chytrid fungi reveal insights into the obligate biotrophic and pathogenic lifestyle of Synchytrium endobioticum.</title>
        <authorList>
            <person name="van de Vossenberg B.T.L.H."/>
            <person name="Warris S."/>
            <person name="Nguyen H.D.T."/>
            <person name="van Gent-Pelzer M.P.E."/>
            <person name="Joly D.L."/>
            <person name="van de Geest H.C."/>
            <person name="Bonants P.J.M."/>
            <person name="Smith D.S."/>
            <person name="Levesque C.A."/>
            <person name="van der Lee T.A.J."/>
        </authorList>
    </citation>
    <scope>NUCLEOTIDE SEQUENCE [LARGE SCALE GENOMIC DNA]</scope>
    <source>
        <strain evidence="6 7">MB42</strain>
    </source>
</reference>
<dbReference type="Proteomes" id="UP000317494">
    <property type="component" value="Unassembled WGS sequence"/>
</dbReference>
<gene>
    <name evidence="6" type="ORF">SeMB42_g03445</name>
</gene>
<evidence type="ECO:0000313" key="6">
    <source>
        <dbReference type="EMBL" id="TPX47129.1"/>
    </source>
</evidence>
<comment type="similarity">
    <text evidence="1 4">Belongs to the inositol phosphokinase (IPK) family.</text>
</comment>